<comment type="caution">
    <text evidence="2">The sequence shown here is derived from an EMBL/GenBank/DDBJ whole genome shotgun (WGS) entry which is preliminary data.</text>
</comment>
<dbReference type="Gene3D" id="3.40.190.10">
    <property type="entry name" value="Periplasmic binding protein-like II"/>
    <property type="match status" value="1"/>
</dbReference>
<evidence type="ECO:0000313" key="2">
    <source>
        <dbReference type="EMBL" id="MBB5575671.1"/>
    </source>
</evidence>
<reference evidence="2 3" key="1">
    <citation type="submission" date="2020-08" db="EMBL/GenBank/DDBJ databases">
        <title>Genomic Encyclopedia of Type Strains, Phase IV (KMG-V): Genome sequencing to study the core and pangenomes of soil and plant-associated prokaryotes.</title>
        <authorList>
            <person name="Whitman W."/>
        </authorList>
    </citation>
    <scope>NUCLEOTIDE SEQUENCE [LARGE SCALE GENOMIC DNA]</scope>
    <source>
        <strain evidence="2 3">SEMIA 4064</strain>
    </source>
</reference>
<dbReference type="EMBL" id="JACHBI010000009">
    <property type="protein sequence ID" value="MBB5575671.1"/>
    <property type="molecule type" value="Genomic_DNA"/>
</dbReference>
<organism evidence="2 3">
    <name type="scientific">Rhizobium paranaense</name>
    <dbReference type="NCBI Taxonomy" id="1650438"/>
    <lineage>
        <taxon>Bacteria</taxon>
        <taxon>Pseudomonadati</taxon>
        <taxon>Pseudomonadota</taxon>
        <taxon>Alphaproteobacteria</taxon>
        <taxon>Hyphomicrobiales</taxon>
        <taxon>Rhizobiaceae</taxon>
        <taxon>Rhizobium/Agrobacterium group</taxon>
        <taxon>Rhizobium</taxon>
    </lineage>
</organism>
<evidence type="ECO:0000259" key="1">
    <source>
        <dbReference type="Pfam" id="PF00497"/>
    </source>
</evidence>
<dbReference type="InterPro" id="IPR001638">
    <property type="entry name" value="Solute-binding_3/MltF_N"/>
</dbReference>
<keyword evidence="3" id="KW-1185">Reference proteome</keyword>
<dbReference type="Proteomes" id="UP000549882">
    <property type="component" value="Unassembled WGS sequence"/>
</dbReference>
<dbReference type="Pfam" id="PF00497">
    <property type="entry name" value="SBP_bac_3"/>
    <property type="match status" value="1"/>
</dbReference>
<gene>
    <name evidence="2" type="ORF">GGD50_004306</name>
</gene>
<accession>A0A7W8XU92</accession>
<name>A0A7W8XU92_9HYPH</name>
<dbReference type="AlphaFoldDB" id="A0A7W8XU92"/>
<evidence type="ECO:0000313" key="3">
    <source>
        <dbReference type="Proteomes" id="UP000549882"/>
    </source>
</evidence>
<feature type="domain" description="Solute-binding protein family 3/N-terminal" evidence="1">
    <location>
        <begin position="86"/>
        <end position="133"/>
    </location>
</feature>
<protein>
    <submittedName>
        <fullName evidence="2">ABC-type amino acid transport substrate-binding protein</fullName>
    </submittedName>
</protein>
<proteinExistence type="predicted"/>
<dbReference type="SUPFAM" id="SSF53850">
    <property type="entry name" value="Periplasmic binding protein-like II"/>
    <property type="match status" value="1"/>
</dbReference>
<sequence>MANLTFQRCDLRLILGDDAGLIGIPAIRACSFVLMMTALTSFSVARADDLTFDLSPEQPGRIHVGRDGTAVAAIPKNFKFVTPGTLTVAVAPGGPPLATYATDAKTVVGADPDIAYAIADSLGLKLELVPVAWID</sequence>